<dbReference type="EMBL" id="PZQS01000012">
    <property type="protein sequence ID" value="PVD20974.1"/>
    <property type="molecule type" value="Genomic_DNA"/>
</dbReference>
<dbReference type="FunFam" id="2.60.40.60:FF:000002">
    <property type="entry name" value="Protocadherin alpha 2"/>
    <property type="match status" value="1"/>
</dbReference>
<dbReference type="PROSITE" id="PS50268">
    <property type="entry name" value="CADHERIN_2"/>
    <property type="match status" value="3"/>
</dbReference>
<feature type="domain" description="Cadherin" evidence="10">
    <location>
        <begin position="213"/>
        <end position="320"/>
    </location>
</feature>
<evidence type="ECO:0000313" key="11">
    <source>
        <dbReference type="EMBL" id="PVD20974.1"/>
    </source>
</evidence>
<dbReference type="InterPro" id="IPR050174">
    <property type="entry name" value="Protocadherin/Cadherin-CA"/>
</dbReference>
<dbReference type="PROSITE" id="PS00232">
    <property type="entry name" value="CADHERIN_1"/>
    <property type="match status" value="1"/>
</dbReference>
<dbReference type="PANTHER" id="PTHR24028:SF146">
    <property type="entry name" value="CADHERIN 96CB, ISOFORM D-RELATED"/>
    <property type="match status" value="1"/>
</dbReference>
<dbReference type="SMART" id="SM00112">
    <property type="entry name" value="CA"/>
    <property type="match status" value="3"/>
</dbReference>
<evidence type="ECO:0000259" key="10">
    <source>
        <dbReference type="PROSITE" id="PS50268"/>
    </source>
</evidence>
<evidence type="ECO:0000256" key="4">
    <source>
        <dbReference type="ARBA" id="ARBA00022837"/>
    </source>
</evidence>
<dbReference type="InterPro" id="IPR020894">
    <property type="entry name" value="Cadherin_CS"/>
</dbReference>
<protein>
    <recommendedName>
        <fullName evidence="10">Cadherin domain-containing protein</fullName>
    </recommendedName>
</protein>
<evidence type="ECO:0000256" key="6">
    <source>
        <dbReference type="ARBA" id="ARBA00022989"/>
    </source>
</evidence>
<dbReference type="InterPro" id="IPR013164">
    <property type="entry name" value="Cadherin_N"/>
</dbReference>
<dbReference type="Pfam" id="PF08266">
    <property type="entry name" value="Cadherin_2"/>
    <property type="match status" value="1"/>
</dbReference>
<evidence type="ECO:0000256" key="8">
    <source>
        <dbReference type="ARBA" id="ARBA00023180"/>
    </source>
</evidence>
<keyword evidence="8" id="KW-0325">Glycoprotein</keyword>
<keyword evidence="6" id="KW-1133">Transmembrane helix</keyword>
<gene>
    <name evidence="11" type="ORF">C0Q70_19138</name>
</gene>
<dbReference type="CDD" id="cd11304">
    <property type="entry name" value="Cadherin_repeat"/>
    <property type="match status" value="4"/>
</dbReference>
<evidence type="ECO:0000313" key="12">
    <source>
        <dbReference type="Proteomes" id="UP000245119"/>
    </source>
</evidence>
<keyword evidence="12" id="KW-1185">Reference proteome</keyword>
<comment type="caution">
    <text evidence="11">The sequence shown here is derived from an EMBL/GenBank/DDBJ whole genome shotgun (WGS) entry which is preliminary data.</text>
</comment>
<dbReference type="PANTHER" id="PTHR24028">
    <property type="entry name" value="CADHERIN-87A"/>
    <property type="match status" value="1"/>
</dbReference>
<evidence type="ECO:0000256" key="7">
    <source>
        <dbReference type="ARBA" id="ARBA00023136"/>
    </source>
</evidence>
<dbReference type="Gene3D" id="2.60.40.60">
    <property type="entry name" value="Cadherins"/>
    <property type="match status" value="3"/>
</dbReference>
<dbReference type="InterPro" id="IPR015919">
    <property type="entry name" value="Cadherin-like_sf"/>
</dbReference>
<keyword evidence="2" id="KW-0812">Transmembrane</keyword>
<reference evidence="11 12" key="1">
    <citation type="submission" date="2018-04" db="EMBL/GenBank/DDBJ databases">
        <title>The genome of golden apple snail Pomacea canaliculata provides insight into stress tolerance and invasive adaptation.</title>
        <authorList>
            <person name="Liu C."/>
            <person name="Liu B."/>
            <person name="Ren Y."/>
            <person name="Zhang Y."/>
            <person name="Wang H."/>
            <person name="Li S."/>
            <person name="Jiang F."/>
            <person name="Yin L."/>
            <person name="Zhang G."/>
            <person name="Qian W."/>
            <person name="Fan W."/>
        </authorList>
    </citation>
    <scope>NUCLEOTIDE SEQUENCE [LARGE SCALE GENOMIC DNA]</scope>
    <source>
        <strain evidence="11">SZHN2017</strain>
        <tissue evidence="11">Muscle</tissue>
    </source>
</reference>
<feature type="domain" description="Cadherin" evidence="10">
    <location>
        <begin position="7"/>
        <end position="117"/>
    </location>
</feature>
<dbReference type="GO" id="GO:0005886">
    <property type="term" value="C:plasma membrane"/>
    <property type="evidence" value="ECO:0007669"/>
    <property type="project" value="InterPro"/>
</dbReference>
<dbReference type="PRINTS" id="PR00205">
    <property type="entry name" value="CADHERIN"/>
</dbReference>
<dbReference type="Proteomes" id="UP000245119">
    <property type="component" value="Linkage Group LG12"/>
</dbReference>
<sequence>MISVTSQNKELSYTIFEERPVPDTVGNVARDSNASIPVGTDVFNTLRYRILLQPDTNSKLFSVGNTTGILLTAARIDRESLCHFSEKCRLLVYVAIQQNNGPFFITVKVNVNVRDINDNDPQFPQASMTVPIRENSAIGVTIDITPAVDLDVSRDLDGSLVPNLIVNSQLDRETKDFYSLVIQAVDGGVQPRSGVLTLNITVEDDNDNPPVFEHSQYNVSVNETLAPRSVITSVLASDRDIGFNGEVRYRFSSRQPEENANAFGIDESTGEIMSMQDLTNLQGRTLRLIVEAVDRGAKPLKAQAVVNVYVADAVNNPPSIRLTTISGANISLVKENAKPGYVVAHFIVVDVDSGTNGIVSCSSSRGNFALQKLVENEYK</sequence>
<evidence type="ECO:0000256" key="5">
    <source>
        <dbReference type="ARBA" id="ARBA00022889"/>
    </source>
</evidence>
<feature type="domain" description="Cadherin" evidence="10">
    <location>
        <begin position="118"/>
        <end position="212"/>
    </location>
</feature>
<evidence type="ECO:0000256" key="9">
    <source>
        <dbReference type="PROSITE-ProRule" id="PRU00043"/>
    </source>
</evidence>
<evidence type="ECO:0000256" key="1">
    <source>
        <dbReference type="ARBA" id="ARBA00004167"/>
    </source>
</evidence>
<dbReference type="GO" id="GO:0005509">
    <property type="term" value="F:calcium ion binding"/>
    <property type="evidence" value="ECO:0007669"/>
    <property type="project" value="UniProtKB-UniRule"/>
</dbReference>
<dbReference type="InterPro" id="IPR002126">
    <property type="entry name" value="Cadherin-like_dom"/>
</dbReference>
<dbReference type="GO" id="GO:0007156">
    <property type="term" value="P:homophilic cell adhesion via plasma membrane adhesion molecules"/>
    <property type="evidence" value="ECO:0007669"/>
    <property type="project" value="InterPro"/>
</dbReference>
<keyword evidence="7" id="KW-0472">Membrane</keyword>
<dbReference type="OrthoDB" id="6145378at2759"/>
<keyword evidence="5" id="KW-0130">Cell adhesion</keyword>
<dbReference type="STRING" id="400727.A0A2T7NII4"/>
<dbReference type="SUPFAM" id="SSF49313">
    <property type="entry name" value="Cadherin-like"/>
    <property type="match status" value="4"/>
</dbReference>
<organism evidence="11 12">
    <name type="scientific">Pomacea canaliculata</name>
    <name type="common">Golden apple snail</name>
    <dbReference type="NCBI Taxonomy" id="400727"/>
    <lineage>
        <taxon>Eukaryota</taxon>
        <taxon>Metazoa</taxon>
        <taxon>Spiralia</taxon>
        <taxon>Lophotrochozoa</taxon>
        <taxon>Mollusca</taxon>
        <taxon>Gastropoda</taxon>
        <taxon>Caenogastropoda</taxon>
        <taxon>Architaenioglossa</taxon>
        <taxon>Ampullarioidea</taxon>
        <taxon>Ampullariidae</taxon>
        <taxon>Pomacea</taxon>
    </lineage>
</organism>
<name>A0A2T7NII4_POMCA</name>
<accession>A0A2T7NII4</accession>
<keyword evidence="3" id="KW-0677">Repeat</keyword>
<evidence type="ECO:0000256" key="3">
    <source>
        <dbReference type="ARBA" id="ARBA00022737"/>
    </source>
</evidence>
<proteinExistence type="predicted"/>
<evidence type="ECO:0000256" key="2">
    <source>
        <dbReference type="ARBA" id="ARBA00022692"/>
    </source>
</evidence>
<dbReference type="Pfam" id="PF00028">
    <property type="entry name" value="Cadherin"/>
    <property type="match status" value="2"/>
</dbReference>
<keyword evidence="4 9" id="KW-0106">Calcium</keyword>
<dbReference type="AlphaFoldDB" id="A0A2T7NII4"/>
<comment type="subcellular location">
    <subcellularLocation>
        <location evidence="1">Membrane</location>
        <topology evidence="1">Single-pass membrane protein</topology>
    </subcellularLocation>
</comment>